<protein>
    <recommendedName>
        <fullName evidence="3">Reverse transcriptase domain-containing protein</fullName>
    </recommendedName>
</protein>
<dbReference type="PANTHER" id="PTHR19446">
    <property type="entry name" value="REVERSE TRANSCRIPTASES"/>
    <property type="match status" value="1"/>
</dbReference>
<dbReference type="AlphaFoldDB" id="A0A7M7N741"/>
<accession>A0A7M7N741</accession>
<keyword evidence="2" id="KW-1185">Reference proteome</keyword>
<dbReference type="InterPro" id="IPR043502">
    <property type="entry name" value="DNA/RNA_pol_sf"/>
</dbReference>
<dbReference type="EnsemblMetazoa" id="XM_030976260">
    <property type="protein sequence ID" value="XP_030832120"/>
    <property type="gene ID" value="LOC105436543"/>
</dbReference>
<proteinExistence type="predicted"/>
<reference evidence="2" key="1">
    <citation type="submission" date="2015-02" db="EMBL/GenBank/DDBJ databases">
        <title>Genome sequencing for Strongylocentrotus purpuratus.</title>
        <authorList>
            <person name="Murali S."/>
            <person name="Liu Y."/>
            <person name="Vee V."/>
            <person name="English A."/>
            <person name="Wang M."/>
            <person name="Skinner E."/>
            <person name="Han Y."/>
            <person name="Muzny D.M."/>
            <person name="Worley K.C."/>
            <person name="Gibbs R.A."/>
        </authorList>
    </citation>
    <scope>NUCLEOTIDE SEQUENCE</scope>
</reference>
<dbReference type="KEGG" id="spu:105436543"/>
<dbReference type="InParanoid" id="A0A7M7N741"/>
<dbReference type="CDD" id="cd01650">
    <property type="entry name" value="RT_nLTR_like"/>
    <property type="match status" value="1"/>
</dbReference>
<evidence type="ECO:0000313" key="1">
    <source>
        <dbReference type="EnsemblMetazoa" id="XP_030832120"/>
    </source>
</evidence>
<reference evidence="1" key="2">
    <citation type="submission" date="2021-01" db="UniProtKB">
        <authorList>
            <consortium name="EnsemblMetazoa"/>
        </authorList>
    </citation>
    <scope>IDENTIFICATION</scope>
</reference>
<dbReference type="OrthoDB" id="413860at2759"/>
<dbReference type="SUPFAM" id="SSF56672">
    <property type="entry name" value="DNA/RNA polymerases"/>
    <property type="match status" value="1"/>
</dbReference>
<organism evidence="1 2">
    <name type="scientific">Strongylocentrotus purpuratus</name>
    <name type="common">Purple sea urchin</name>
    <dbReference type="NCBI Taxonomy" id="7668"/>
    <lineage>
        <taxon>Eukaryota</taxon>
        <taxon>Metazoa</taxon>
        <taxon>Echinodermata</taxon>
        <taxon>Eleutherozoa</taxon>
        <taxon>Echinozoa</taxon>
        <taxon>Echinoidea</taxon>
        <taxon>Euechinoidea</taxon>
        <taxon>Echinacea</taxon>
        <taxon>Camarodonta</taxon>
        <taxon>Echinidea</taxon>
        <taxon>Strongylocentrotidae</taxon>
        <taxon>Strongylocentrotus</taxon>
    </lineage>
</organism>
<evidence type="ECO:0008006" key="3">
    <source>
        <dbReference type="Google" id="ProtNLM"/>
    </source>
</evidence>
<dbReference type="RefSeq" id="XP_030832120.1">
    <property type="nucleotide sequence ID" value="XM_030976260.1"/>
</dbReference>
<evidence type="ECO:0000313" key="2">
    <source>
        <dbReference type="Proteomes" id="UP000007110"/>
    </source>
</evidence>
<name>A0A7M7N741_STRPU</name>
<dbReference type="GeneID" id="105436543"/>
<sequence>MPYIGIRNQIDYIITKLENIKSFQNCRSYCLADIGSDHNLVLANVKFSPTKTKRMKSLPKTYDVGRFNDSNIVEAFKARIGGAFEPLLQLPDTDVDELRKKFRDTTNNISEEIVGFKRSRQVKGLPEEVCKACEQRRKARILMMNNPSDCNKKSYTKLNKAVKYEVKKWKKKILDTEVEEMELAHAKNNSHELFKKVKKLSGERDKMQPAVKNKDGILKTAPADVLKCWEVHFSVHLNTQFPRDENALLTIPDPQPTDNPSEPFTIEEVETAIKLLKNNKACGWDKIAAETLKAGGQPMRQLLLKIINAAWSEGVTPEDWSKGLITPVFKKGDKLDPSNYRAITLLSIPGKFFCRMVLMRIQGTIENHLTEEQCRFRSCRGTTDAVFVLRQIIEKARERRIPIHLNFVDFKAAFDTIWREAL</sequence>
<dbReference type="OMA" id="MPYIGIR"/>
<dbReference type="Proteomes" id="UP000007110">
    <property type="component" value="Unassembled WGS sequence"/>
</dbReference>